<evidence type="ECO:0000256" key="1">
    <source>
        <dbReference type="ARBA" id="ARBA00008129"/>
    </source>
</evidence>
<protein>
    <submittedName>
        <fullName evidence="3">Carbon-nitrogen hydrolase family protein</fullName>
    </submittedName>
</protein>
<sequence length="307" mass="33304">MTRICIVQQPPHVLDLDAGTEAAVRHIAEAAALGADLAVFPETWLGGYPAWVFALAGWNDAEARHWFQRLATASATADGDHMRALRQAAATHGINVVMGFNERRGPASATLYNSGATISADGELLGVHRKMLPTHTERLVWTPGDAHGLRAYDTSAGRVGSLVCWEHWHPIARHAMHHSNEQIHVALWPDMPSAHQLASRSYAFEGRCFVACAATWLPVDDVPQEIRDAYARGVGPDFDGESMFPGGSGVVGPDGEWRTGPVLGGPAMVVADVDLAETVAYKHDLDVTGHYDRPDLLQWSVQGTRTR</sequence>
<keyword evidence="3" id="KW-0378">Hydrolase</keyword>
<reference evidence="3 4" key="1">
    <citation type="submission" date="2024-08" db="EMBL/GenBank/DDBJ databases">
        <title>Genome sequence of Streptomyces aureus CACIA-1.46HGO.</title>
        <authorList>
            <person name="Evangelista-Martinez Z."/>
        </authorList>
    </citation>
    <scope>NUCLEOTIDE SEQUENCE [LARGE SCALE GENOMIC DNA]</scope>
    <source>
        <strain evidence="3 4">CACIA-1.46HGO</strain>
    </source>
</reference>
<gene>
    <name evidence="3" type="ORF">ACEG43_42340</name>
</gene>
<dbReference type="InterPro" id="IPR036526">
    <property type="entry name" value="C-N_Hydrolase_sf"/>
</dbReference>
<dbReference type="PANTHER" id="PTHR46044:SF1">
    <property type="entry name" value="CN HYDROLASE DOMAIN-CONTAINING PROTEIN"/>
    <property type="match status" value="1"/>
</dbReference>
<dbReference type="InterPro" id="IPR003010">
    <property type="entry name" value="C-N_Hydrolase"/>
</dbReference>
<dbReference type="GO" id="GO:0016787">
    <property type="term" value="F:hydrolase activity"/>
    <property type="evidence" value="ECO:0007669"/>
    <property type="project" value="UniProtKB-KW"/>
</dbReference>
<dbReference type="InterPro" id="IPR044149">
    <property type="entry name" value="Nitrilases_CHs"/>
</dbReference>
<organism evidence="3 4">
    <name type="scientific">Streptomyces aureus</name>
    <dbReference type="NCBI Taxonomy" id="193461"/>
    <lineage>
        <taxon>Bacteria</taxon>
        <taxon>Bacillati</taxon>
        <taxon>Actinomycetota</taxon>
        <taxon>Actinomycetes</taxon>
        <taxon>Kitasatosporales</taxon>
        <taxon>Streptomycetaceae</taxon>
        <taxon>Streptomyces</taxon>
    </lineage>
</organism>
<evidence type="ECO:0000313" key="3">
    <source>
        <dbReference type="EMBL" id="MFA3842722.1"/>
    </source>
</evidence>
<evidence type="ECO:0000259" key="2">
    <source>
        <dbReference type="PROSITE" id="PS50263"/>
    </source>
</evidence>
<dbReference type="Proteomes" id="UP001571476">
    <property type="component" value="Unassembled WGS sequence"/>
</dbReference>
<accession>A0ABV4SW62</accession>
<dbReference type="EMBL" id="JBGOSP010000043">
    <property type="protein sequence ID" value="MFA3842722.1"/>
    <property type="molecule type" value="Genomic_DNA"/>
</dbReference>
<dbReference type="CDD" id="cd07564">
    <property type="entry name" value="nitrilases_CHs"/>
    <property type="match status" value="1"/>
</dbReference>
<dbReference type="Gene3D" id="3.60.110.10">
    <property type="entry name" value="Carbon-nitrogen hydrolase"/>
    <property type="match status" value="1"/>
</dbReference>
<comment type="similarity">
    <text evidence="1">Belongs to the carbon-nitrogen hydrolase superfamily. Nitrilase family.</text>
</comment>
<name>A0ABV4SW62_9ACTN</name>
<comment type="caution">
    <text evidence="3">The sequence shown here is derived from an EMBL/GenBank/DDBJ whole genome shotgun (WGS) entry which is preliminary data.</text>
</comment>
<evidence type="ECO:0000313" key="4">
    <source>
        <dbReference type="Proteomes" id="UP001571476"/>
    </source>
</evidence>
<proteinExistence type="inferred from homology"/>
<dbReference type="SUPFAM" id="SSF56317">
    <property type="entry name" value="Carbon-nitrogen hydrolase"/>
    <property type="match status" value="1"/>
</dbReference>
<keyword evidence="4" id="KW-1185">Reference proteome</keyword>
<dbReference type="PANTHER" id="PTHR46044">
    <property type="entry name" value="NITRILASE"/>
    <property type="match status" value="1"/>
</dbReference>
<dbReference type="Pfam" id="PF00795">
    <property type="entry name" value="CN_hydrolase"/>
    <property type="match status" value="1"/>
</dbReference>
<feature type="domain" description="CN hydrolase" evidence="2">
    <location>
        <begin position="2"/>
        <end position="275"/>
    </location>
</feature>
<dbReference type="PROSITE" id="PS50263">
    <property type="entry name" value="CN_HYDROLASE"/>
    <property type="match status" value="1"/>
</dbReference>
<dbReference type="RefSeq" id="WP_372566639.1">
    <property type="nucleotide sequence ID" value="NZ_JBGOSP010000043.1"/>
</dbReference>